<feature type="region of interest" description="Disordered" evidence="1">
    <location>
        <begin position="151"/>
        <end position="179"/>
    </location>
</feature>
<dbReference type="PANTHER" id="PTHR35811">
    <property type="entry name" value="SLR1870 PROTEIN"/>
    <property type="match status" value="1"/>
</dbReference>
<dbReference type="Gene3D" id="3.40.50.1010">
    <property type="entry name" value="5'-nuclease"/>
    <property type="match status" value="1"/>
</dbReference>
<dbReference type="CDD" id="cd11297">
    <property type="entry name" value="PIN_LabA-like_N_1"/>
    <property type="match status" value="1"/>
</dbReference>
<reference evidence="3" key="1">
    <citation type="submission" date="2021-02" db="EMBL/GenBank/DDBJ databases">
        <title>Infant gut strain persistence is associated with maternal origin, phylogeny, and functional potential including surface adhesion and iron acquisition.</title>
        <authorList>
            <person name="Lou Y.C."/>
        </authorList>
    </citation>
    <scope>NUCLEOTIDE SEQUENCE</scope>
    <source>
        <strain evidence="3">L3_106_000M1_dasL3_106_000M1_concoct_15</strain>
    </source>
</reference>
<dbReference type="Pfam" id="PF01936">
    <property type="entry name" value="NYN"/>
    <property type="match status" value="1"/>
</dbReference>
<sequence length="262" mass="29912">MEQDKKFALLIDAENISSQYIDIILSEANNLGNVIYKRIYGNWTSPQMGSWKSTILDNAIQPVQQYSNTSGKNSSDSALIIDTMDLLYRTQLDGFCIVSSDSDFTRLASRLRESDKYVLGMGESKTPRSFISACNRFLYLDVLYAESKREDMPEPEQAALQEEPAGQKNHARPSKAVQEGNKKVRAIRSALIKLTDENSNDNGWISSSYLGNLVIRQYPDFDVRVYGYKKFLDFIRSLNIFEIHSTSNPKNMTAKTYYFRLK</sequence>
<dbReference type="Gene3D" id="3.30.420.610">
    <property type="entry name" value="LOTUS domain-like"/>
    <property type="match status" value="1"/>
</dbReference>
<dbReference type="PANTHER" id="PTHR35811:SF1">
    <property type="entry name" value="HTH OST-TYPE DOMAIN-CONTAINING PROTEIN"/>
    <property type="match status" value="1"/>
</dbReference>
<dbReference type="PROSITE" id="PS51644">
    <property type="entry name" value="HTH_OST"/>
    <property type="match status" value="1"/>
</dbReference>
<feature type="domain" description="HTH OST-type" evidence="2">
    <location>
        <begin position="183"/>
        <end position="262"/>
    </location>
</feature>
<dbReference type="GO" id="GO:0004540">
    <property type="term" value="F:RNA nuclease activity"/>
    <property type="evidence" value="ECO:0007669"/>
    <property type="project" value="InterPro"/>
</dbReference>
<organism evidence="3 4">
    <name type="scientific">Acidaminococcus intestini</name>
    <dbReference type="NCBI Taxonomy" id="187327"/>
    <lineage>
        <taxon>Bacteria</taxon>
        <taxon>Bacillati</taxon>
        <taxon>Bacillota</taxon>
        <taxon>Negativicutes</taxon>
        <taxon>Acidaminococcales</taxon>
        <taxon>Acidaminococcaceae</taxon>
        <taxon>Acidaminococcus</taxon>
    </lineage>
</organism>
<evidence type="ECO:0000313" key="3">
    <source>
        <dbReference type="EMBL" id="MBS5520600.1"/>
    </source>
</evidence>
<dbReference type="AlphaFoldDB" id="A0A943EGD2"/>
<evidence type="ECO:0000256" key="1">
    <source>
        <dbReference type="SAM" id="MobiDB-lite"/>
    </source>
</evidence>
<comment type="caution">
    <text evidence="3">The sequence shown here is derived from an EMBL/GenBank/DDBJ whole genome shotgun (WGS) entry which is preliminary data.</text>
</comment>
<protein>
    <submittedName>
        <fullName evidence="3">NYN domain-containing protein</fullName>
    </submittedName>
</protein>
<dbReference type="InterPro" id="IPR021139">
    <property type="entry name" value="NYN"/>
</dbReference>
<dbReference type="EMBL" id="JAGZCZ010000015">
    <property type="protein sequence ID" value="MBS5520600.1"/>
    <property type="molecule type" value="Genomic_DNA"/>
</dbReference>
<dbReference type="InterPro" id="IPR025605">
    <property type="entry name" value="OST-HTH/LOTUS_dom"/>
</dbReference>
<evidence type="ECO:0000313" key="4">
    <source>
        <dbReference type="Proteomes" id="UP000754226"/>
    </source>
</evidence>
<evidence type="ECO:0000259" key="2">
    <source>
        <dbReference type="PROSITE" id="PS51644"/>
    </source>
</evidence>
<dbReference type="Proteomes" id="UP000754226">
    <property type="component" value="Unassembled WGS sequence"/>
</dbReference>
<accession>A0A943EGD2</accession>
<proteinExistence type="predicted"/>
<dbReference type="Pfam" id="PF12872">
    <property type="entry name" value="OST-HTH"/>
    <property type="match status" value="1"/>
</dbReference>
<gene>
    <name evidence="3" type="ORF">KHX13_09895</name>
</gene>
<dbReference type="InterPro" id="IPR041966">
    <property type="entry name" value="LOTUS-like"/>
</dbReference>
<name>A0A943EGD2_9FIRM</name>
<feature type="compositionally biased region" description="Low complexity" evidence="1">
    <location>
        <begin position="155"/>
        <end position="167"/>
    </location>
</feature>
<dbReference type="CDD" id="cd10146">
    <property type="entry name" value="LabA_like_C"/>
    <property type="match status" value="1"/>
</dbReference>